<dbReference type="RefSeq" id="WP_115499972.1">
    <property type="nucleotide sequence ID" value="NZ_JACRTI010000029.1"/>
</dbReference>
<feature type="domain" description="DUF6383" evidence="2">
    <location>
        <begin position="1225"/>
        <end position="1287"/>
    </location>
</feature>
<feature type="signal peptide" evidence="1">
    <location>
        <begin position="1"/>
        <end position="24"/>
    </location>
</feature>
<dbReference type="EMBL" id="JACRTI010000029">
    <property type="protein sequence ID" value="MBC8602467.1"/>
    <property type="molecule type" value="Genomic_DNA"/>
</dbReference>
<dbReference type="InterPro" id="IPR045963">
    <property type="entry name" value="DUF6383"/>
</dbReference>
<evidence type="ECO:0000313" key="6">
    <source>
        <dbReference type="Proteomes" id="UP000629596"/>
    </source>
</evidence>
<sequence>MKRKLHFLLAVGIGLTTSVGWLHAANVVTAEDAADLLTKVAAANDGDTIKLKVQHYELDQQLVINKGIVLYGTNDGPNYSMISANPNAEWTKKENGEIDNSKANLISIVGGTSGQTVKLENLVVYGSMASGINAQSTMKTVLKVVTVERSKNAALLVHSAVEAEALLTRDNGWGSVNVDQGSTDYSPNFKFFDSNFMAYEPYKIWTELTTTENVVTVPGNSNWKTYTINATVVDGVEKEKAKKYWVQSGLDMEYVAQFPRNAKLTAGYTFVYAKGAPIIIQQSANEGFVSINDKDGKSLLELPEKCNPVIFGGSKEALDGNTNITMNSGRVYALIGGGYNANVKDVSLTVNGGTIRQYLVGGGFGPNNALDNAKSANVETVLINVENAAIGYLISGGMEFSKVTSTHVVLNNATVSNALGGGFAPVGNALGQSLTQTFDASLNSVGSSNLEMTGGKVTSEIMLGGGFSFSYAKTVTATLEGVTFNGGLYGIGFNGFSDDVTAEVKGCTFNKVNPDYNTIAAMVRGKAGKVSMTFDENCKFDSKYECYLGADRDNEYNPAPQTANAIFTFKGDAPIVKVSEDMQDVTVTGAKVNVAPFLRQLSSKTMVSDFTIPVGKTWTFNDGLSMESGVTLTKNGTLKYDKSFEANVATLAEMKNALELVNAGAETNVNTINLEADLVVPSSDADWMKEFGSNPGLKYYFNIQKPATINGNGKSISGTFPTGAEKKYVITADYSGEGAITINDLTIKETNATALNITWPKNVILNNVTLNKNSEGGLNINSAVVKATNLKTEGNRVGVRIQNENSAVTSPHFELVSGTLKDSVQIAFHNRTVTTGEKGVAITDYDALVKLPAADKYFKTWRKAELKAGKEAVVRVWANSRFATAYYDNSNFIQLDSISTGLDSLLIDTDFANVKGVINTDVECATFNKEFTASALKEGLIINCKDAYLVTGKDEAAAFADKAKNKAVKQLTLANNKLAVISAISTPVIGGTESWNDAKYAGGNVKITSTGILNINTAMALDTVFMEEGAQLKVLPNTAVTAKAVQLAYNVTDQWKAFGFPFNKMGNSKTMTVKDAAGTDVQTTTGGTFGKEEVGFWTAKVKASEVGFDLTSTAATPDSACLIAASRADKKDSLIYVTSPKDVVVSLGTKVAPVVPTATSGIALAMHSNPNLYDMQLQGYAYIFDEGKNVFTQQFNPTIAPFQSYILADEATANTLRSLRVGDMPTGNEVIAPVEGYYVESGHGMITIRTAEPVQVVVADMLGRIHYNARVTSDGYQINLPAGIYVVNKQKVIVK</sequence>
<gene>
    <name evidence="4" type="ORF">DWU89_12495</name>
    <name evidence="3" type="ORF">H8784_12185</name>
</gene>
<evidence type="ECO:0000313" key="5">
    <source>
        <dbReference type="Proteomes" id="UP000256321"/>
    </source>
</evidence>
<accession>A0A3D8HCT4</accession>
<dbReference type="SMART" id="SM00710">
    <property type="entry name" value="PbH1"/>
    <property type="match status" value="4"/>
</dbReference>
<evidence type="ECO:0000256" key="1">
    <source>
        <dbReference type="SAM" id="SignalP"/>
    </source>
</evidence>
<dbReference type="Pfam" id="PF20585">
    <property type="entry name" value="Pectate_lyase_5"/>
    <property type="match status" value="1"/>
</dbReference>
<protein>
    <recommendedName>
        <fullName evidence="2">DUF6383 domain-containing protein</fullName>
    </recommendedName>
</protein>
<name>A0A3D8HCT4_9BACT</name>
<dbReference type="InterPro" id="IPR046776">
    <property type="entry name" value="Pectate_lyase_5"/>
</dbReference>
<dbReference type="Pfam" id="PF19910">
    <property type="entry name" value="DUF6383"/>
    <property type="match status" value="1"/>
</dbReference>
<keyword evidence="6" id="KW-1185">Reference proteome</keyword>
<keyword evidence="1" id="KW-0732">Signal</keyword>
<dbReference type="Proteomes" id="UP000629596">
    <property type="component" value="Unassembled WGS sequence"/>
</dbReference>
<evidence type="ECO:0000313" key="4">
    <source>
        <dbReference type="EMBL" id="RDU48795.1"/>
    </source>
</evidence>
<proteinExistence type="predicted"/>
<reference evidence="4 5" key="1">
    <citation type="submission" date="2018-07" db="EMBL/GenBank/DDBJ databases">
        <title>Parabacteroides acidifaciens nov. sp., isolated from human feces.</title>
        <authorList>
            <person name="Wang Y.J."/>
        </authorList>
    </citation>
    <scope>NUCLEOTIDE SEQUENCE [LARGE SCALE GENOMIC DNA]</scope>
    <source>
        <strain evidence="4 5">426-9</strain>
    </source>
</reference>
<dbReference type="InterPro" id="IPR011050">
    <property type="entry name" value="Pectin_lyase_fold/virulence"/>
</dbReference>
<evidence type="ECO:0000313" key="3">
    <source>
        <dbReference type="EMBL" id="MBC8602467.1"/>
    </source>
</evidence>
<dbReference type="SUPFAM" id="SSF51126">
    <property type="entry name" value="Pectin lyase-like"/>
    <property type="match status" value="2"/>
</dbReference>
<comment type="caution">
    <text evidence="4">The sequence shown here is derived from an EMBL/GenBank/DDBJ whole genome shotgun (WGS) entry which is preliminary data.</text>
</comment>
<reference evidence="3 6" key="2">
    <citation type="submission" date="2020-08" db="EMBL/GenBank/DDBJ databases">
        <title>Genome public.</title>
        <authorList>
            <person name="Liu C."/>
            <person name="Sun Q."/>
        </authorList>
    </citation>
    <scope>NUCLEOTIDE SEQUENCE [LARGE SCALE GENOMIC DNA]</scope>
    <source>
        <strain evidence="3 6">426_9</strain>
    </source>
</reference>
<dbReference type="EMBL" id="QREV01000029">
    <property type="protein sequence ID" value="RDU48795.1"/>
    <property type="molecule type" value="Genomic_DNA"/>
</dbReference>
<dbReference type="InterPro" id="IPR006626">
    <property type="entry name" value="PbH1"/>
</dbReference>
<organism evidence="4 5">
    <name type="scientific">Parabacteroides acidifaciens</name>
    <dbReference type="NCBI Taxonomy" id="2290935"/>
    <lineage>
        <taxon>Bacteria</taxon>
        <taxon>Pseudomonadati</taxon>
        <taxon>Bacteroidota</taxon>
        <taxon>Bacteroidia</taxon>
        <taxon>Bacteroidales</taxon>
        <taxon>Tannerellaceae</taxon>
        <taxon>Parabacteroides</taxon>
    </lineage>
</organism>
<evidence type="ECO:0000259" key="2">
    <source>
        <dbReference type="Pfam" id="PF19910"/>
    </source>
</evidence>
<dbReference type="Proteomes" id="UP000256321">
    <property type="component" value="Unassembled WGS sequence"/>
</dbReference>
<feature type="chain" id="PRO_5017750846" description="DUF6383 domain-containing protein" evidence="1">
    <location>
        <begin position="25"/>
        <end position="1295"/>
    </location>
</feature>